<keyword evidence="2" id="KW-1185">Reference proteome</keyword>
<evidence type="ECO:0008006" key="3">
    <source>
        <dbReference type="Google" id="ProtNLM"/>
    </source>
</evidence>
<name>A0A447CXR3_9BRAD</name>
<organism evidence="1 2">
    <name type="scientific">Rhodoplanes serenus</name>
    <dbReference type="NCBI Taxonomy" id="200615"/>
    <lineage>
        <taxon>Bacteria</taxon>
        <taxon>Pseudomonadati</taxon>
        <taxon>Pseudomonadota</taxon>
        <taxon>Alphaproteobacteria</taxon>
        <taxon>Hyphomicrobiales</taxon>
        <taxon>Nitrobacteraceae</taxon>
        <taxon>Rhodoplanes</taxon>
    </lineage>
</organism>
<protein>
    <recommendedName>
        <fullName evidence="3">FdrA domain protein</fullName>
    </recommendedName>
</protein>
<dbReference type="RefSeq" id="WP_165364083.1">
    <property type="nucleotide sequence ID" value="NZ_UWOC01000170.1"/>
</dbReference>
<reference evidence="2" key="1">
    <citation type="submission" date="2018-10" db="EMBL/GenBank/DDBJ databases">
        <authorList>
            <person name="Peiro R."/>
            <person name="Begona"/>
            <person name="Cbmso G."/>
            <person name="Lopez M."/>
            <person name="Gonzalez S."/>
            <person name="Sacristan E."/>
            <person name="Castillo E."/>
        </authorList>
    </citation>
    <scope>NUCLEOTIDE SEQUENCE [LARGE SCALE GENOMIC DNA]</scope>
</reference>
<dbReference type="Gene3D" id="3.40.50.720">
    <property type="entry name" value="NAD(P)-binding Rossmann-like Domain"/>
    <property type="match status" value="1"/>
</dbReference>
<gene>
    <name evidence="1" type="ORF">RHODGE_RHODGE_03675</name>
</gene>
<dbReference type="EMBL" id="UWOC01000170">
    <property type="protein sequence ID" value="VCU10018.1"/>
    <property type="molecule type" value="Genomic_DNA"/>
</dbReference>
<dbReference type="Proteomes" id="UP000289200">
    <property type="component" value="Unassembled WGS sequence"/>
</dbReference>
<evidence type="ECO:0000313" key="1">
    <source>
        <dbReference type="EMBL" id="VCU10018.1"/>
    </source>
</evidence>
<dbReference type="AlphaFoldDB" id="A0A447CXR3"/>
<accession>A0A447CXR3</accession>
<evidence type="ECO:0000313" key="2">
    <source>
        <dbReference type="Proteomes" id="UP000289200"/>
    </source>
</evidence>
<comment type="caution">
    <text evidence="1">The sequence shown here is derived from an EMBL/GenBank/DDBJ whole genome shotgun (WGS) entry which is preliminary data.</text>
</comment>
<sequence length="56" mass="6172">MEVDKLLNTEVRVINVGLRAFAQDLESRKSPVVHVDWSPPPASSMKLGSLLDRLGV</sequence>
<proteinExistence type="predicted"/>